<dbReference type="EMBL" id="JAQNDO010000001">
    <property type="protein sequence ID" value="MDC0743042.1"/>
    <property type="molecule type" value="Genomic_DNA"/>
</dbReference>
<keyword evidence="6" id="KW-0255">Endonuclease</keyword>
<dbReference type="PANTHER" id="PTHR12439">
    <property type="entry name" value="PLACENTAL PROTEIN 11-RELATED"/>
    <property type="match status" value="1"/>
</dbReference>
<evidence type="ECO:0000256" key="9">
    <source>
        <dbReference type="ARBA" id="ARBA00023211"/>
    </source>
</evidence>
<dbReference type="Gene3D" id="2.60.40.1260">
    <property type="entry name" value="Lamin Tail domain"/>
    <property type="match status" value="1"/>
</dbReference>
<keyword evidence="14" id="KW-1185">Reference proteome</keyword>
<dbReference type="InterPro" id="IPR036415">
    <property type="entry name" value="Lamin_tail_dom_sf"/>
</dbReference>
<dbReference type="PROSITE" id="PS51959">
    <property type="entry name" value="ENDOU"/>
    <property type="match status" value="1"/>
</dbReference>
<comment type="subunit">
    <text evidence="3">Monomer.</text>
</comment>
<keyword evidence="10" id="KW-0456">Lyase</keyword>
<comment type="caution">
    <text evidence="13">The sequence shown here is derived from an EMBL/GenBank/DDBJ whole genome shotgun (WGS) entry which is preliminary data.</text>
</comment>
<dbReference type="InterPro" id="IPR018998">
    <property type="entry name" value="EndoU_C"/>
</dbReference>
<feature type="domain" description="LTD" evidence="11">
    <location>
        <begin position="325"/>
        <end position="429"/>
    </location>
</feature>
<keyword evidence="8" id="KW-0694">RNA-binding</keyword>
<evidence type="ECO:0000256" key="4">
    <source>
        <dbReference type="ARBA" id="ARBA00022722"/>
    </source>
</evidence>
<evidence type="ECO:0000313" key="14">
    <source>
        <dbReference type="Proteomes" id="UP001221411"/>
    </source>
</evidence>
<gene>
    <name evidence="13" type="ORF">POL67_16960</name>
</gene>
<dbReference type="InterPro" id="IPR039787">
    <property type="entry name" value="ENDOU"/>
</dbReference>
<dbReference type="CDD" id="cd21159">
    <property type="entry name" value="XendoU"/>
    <property type="match status" value="1"/>
</dbReference>
<evidence type="ECO:0000259" key="12">
    <source>
        <dbReference type="PROSITE" id="PS51959"/>
    </source>
</evidence>
<keyword evidence="9" id="KW-0464">Manganese</keyword>
<proteinExistence type="inferred from homology"/>
<evidence type="ECO:0000313" key="13">
    <source>
        <dbReference type="EMBL" id="MDC0743042.1"/>
    </source>
</evidence>
<dbReference type="Proteomes" id="UP001221411">
    <property type="component" value="Unassembled WGS sequence"/>
</dbReference>
<dbReference type="Pfam" id="PF09412">
    <property type="entry name" value="XendoU"/>
    <property type="match status" value="1"/>
</dbReference>
<evidence type="ECO:0000256" key="2">
    <source>
        <dbReference type="ARBA" id="ARBA00010168"/>
    </source>
</evidence>
<feature type="domain" description="EndoU" evidence="12">
    <location>
        <begin position="1"/>
        <end position="310"/>
    </location>
</feature>
<dbReference type="SUPFAM" id="SSF74853">
    <property type="entry name" value="Lamin A/C globular tail domain"/>
    <property type="match status" value="1"/>
</dbReference>
<keyword evidence="4" id="KW-0540">Nuclease</keyword>
<keyword evidence="5" id="KW-0479">Metal-binding</keyword>
<protein>
    <submittedName>
        <fullName evidence="13">Lamin tail domain-containing protein</fullName>
    </submittedName>
</protein>
<evidence type="ECO:0000256" key="3">
    <source>
        <dbReference type="ARBA" id="ARBA00011245"/>
    </source>
</evidence>
<name>A0ABT5EMH8_9BACT</name>
<keyword evidence="7" id="KW-0378">Hydrolase</keyword>
<evidence type="ECO:0000259" key="11">
    <source>
        <dbReference type="PROSITE" id="PS51841"/>
    </source>
</evidence>
<dbReference type="SUPFAM" id="SSF142877">
    <property type="entry name" value="EndoU-like"/>
    <property type="match status" value="1"/>
</dbReference>
<dbReference type="Pfam" id="PF00932">
    <property type="entry name" value="LTD"/>
    <property type="match status" value="1"/>
</dbReference>
<dbReference type="PANTHER" id="PTHR12439:SF11">
    <property type="entry name" value="URIDYLATE-SPECIFIC ENDORIBONUCLEASE"/>
    <property type="match status" value="1"/>
</dbReference>
<organism evidence="13 14">
    <name type="scientific">Polyangium mundeleinium</name>
    <dbReference type="NCBI Taxonomy" id="2995306"/>
    <lineage>
        <taxon>Bacteria</taxon>
        <taxon>Pseudomonadati</taxon>
        <taxon>Myxococcota</taxon>
        <taxon>Polyangia</taxon>
        <taxon>Polyangiales</taxon>
        <taxon>Polyangiaceae</taxon>
        <taxon>Polyangium</taxon>
    </lineage>
</organism>
<evidence type="ECO:0000256" key="8">
    <source>
        <dbReference type="ARBA" id="ARBA00022884"/>
    </source>
</evidence>
<reference evidence="13 14" key="1">
    <citation type="submission" date="2022-11" db="EMBL/GenBank/DDBJ databases">
        <title>Minimal conservation of predation-associated metabolite biosynthetic gene clusters underscores biosynthetic potential of Myxococcota including descriptions for ten novel species: Archangium lansinium sp. nov., Myxococcus landrumus sp. nov., Nannocystis bai.</title>
        <authorList>
            <person name="Ahearne A."/>
            <person name="Stevens C."/>
            <person name="Dowd S."/>
        </authorList>
    </citation>
    <scope>NUCLEOTIDE SEQUENCE [LARGE SCALE GENOMIC DNA]</scope>
    <source>
        <strain evidence="13 14">RJM3</strain>
    </source>
</reference>
<evidence type="ECO:0000256" key="7">
    <source>
        <dbReference type="ARBA" id="ARBA00022801"/>
    </source>
</evidence>
<dbReference type="InterPro" id="IPR001322">
    <property type="entry name" value="Lamin_tail_dom"/>
</dbReference>
<dbReference type="RefSeq" id="WP_271918407.1">
    <property type="nucleotide sequence ID" value="NZ_JAQNDO010000001.1"/>
</dbReference>
<comment type="cofactor">
    <cofactor evidence="1">
        <name>Mn(2+)</name>
        <dbReference type="ChEBI" id="CHEBI:29035"/>
    </cofactor>
</comment>
<dbReference type="PROSITE" id="PS51841">
    <property type="entry name" value="LTD"/>
    <property type="match status" value="1"/>
</dbReference>
<evidence type="ECO:0000256" key="6">
    <source>
        <dbReference type="ARBA" id="ARBA00022759"/>
    </source>
</evidence>
<accession>A0ABT5EMH8</accession>
<evidence type="ECO:0000256" key="1">
    <source>
        <dbReference type="ARBA" id="ARBA00001936"/>
    </source>
</evidence>
<evidence type="ECO:0000256" key="10">
    <source>
        <dbReference type="ARBA" id="ARBA00023239"/>
    </source>
</evidence>
<comment type="similarity">
    <text evidence="2">Belongs to the ENDOU family.</text>
</comment>
<dbReference type="InterPro" id="IPR037227">
    <property type="entry name" value="EndoU-like"/>
</dbReference>
<sequence>MIYEELWDLDQAHEGCHVAARTAESTWIPEDADIKLDLQGCASGKRHVDLATRPLFAYVDPAVLRRPTYAALLALLDNYILDPYAPESESPEEEREIHDFLRIVARTPVMQRALVYIREELGHALSEANLQEHLRDLWFQTYTNHYNRRILEDASAFEHVFVGEGRYDPRRGIEALGELSGYHSWVKFYLDESHRRVNYLGYQCGVRHLDHHSAPSSVTLQMLLYYTDLSGTVRAELFKRIGGFFIGTSPAFDIAIGAVAFHESVAGLFEDNRRRIRIHDETYDLVLYRDVREDGSLGDHIRSLYPVFVGDGRADALEEGPAVIRPVRAALRNEGPVVIEEAMPNPDSGKEWIRLRNVSAEAIDLSGWTLRDRMARPAPLGGTIGAGEDIEIEVRRDVEGGMALGNRGGTILLYDRNTLVSAASYGPTRRGEAVRFRP</sequence>
<evidence type="ECO:0000256" key="5">
    <source>
        <dbReference type="ARBA" id="ARBA00022723"/>
    </source>
</evidence>